<evidence type="ECO:0000313" key="6">
    <source>
        <dbReference type="Proteomes" id="UP000515135"/>
    </source>
</evidence>
<dbReference type="Gene3D" id="2.40.128.620">
    <property type="match status" value="1"/>
</dbReference>
<dbReference type="InterPro" id="IPR052129">
    <property type="entry name" value="Spermadhesin-Link_domain"/>
</dbReference>
<dbReference type="CDD" id="cd00112">
    <property type="entry name" value="LDLa"/>
    <property type="match status" value="3"/>
</dbReference>
<dbReference type="OrthoDB" id="9991628at2759"/>
<feature type="disulfide bond" evidence="3">
    <location>
        <begin position="437"/>
        <end position="449"/>
    </location>
</feature>
<dbReference type="PANTHER" id="PTHR46908">
    <property type="entry name" value="CUBILIN-LIKE PROTEIN"/>
    <property type="match status" value="1"/>
</dbReference>
<dbReference type="SUPFAM" id="SSF49854">
    <property type="entry name" value="Spermadhesin, CUB domain"/>
    <property type="match status" value="2"/>
</dbReference>
<dbReference type="PROSITE" id="PS01180">
    <property type="entry name" value="CUB"/>
    <property type="match status" value="2"/>
</dbReference>
<keyword evidence="6" id="KW-1185">Reference proteome</keyword>
<feature type="disulfide bond" evidence="3">
    <location>
        <begin position="689"/>
        <end position="701"/>
    </location>
</feature>
<keyword evidence="1 3" id="KW-1015">Disulfide bond</keyword>
<dbReference type="SUPFAM" id="SSF57424">
    <property type="entry name" value="LDL receptor-like module"/>
    <property type="match status" value="3"/>
</dbReference>
<dbReference type="InterPro" id="IPR045860">
    <property type="entry name" value="Snake_toxin-like_sf"/>
</dbReference>
<dbReference type="InterPro" id="IPR023415">
    <property type="entry name" value="LDLR_class-A_CS"/>
</dbReference>
<feature type="disulfide bond" evidence="3">
    <location>
        <begin position="444"/>
        <end position="462"/>
    </location>
</feature>
<dbReference type="Pfam" id="PF00431">
    <property type="entry name" value="CUB"/>
    <property type="match status" value="2"/>
</dbReference>
<dbReference type="InterPro" id="IPR036055">
    <property type="entry name" value="LDL_receptor-like_sf"/>
</dbReference>
<organism evidence="6 7">
    <name type="scientific">Branchiostoma belcheri</name>
    <name type="common">Amphioxus</name>
    <dbReference type="NCBI Taxonomy" id="7741"/>
    <lineage>
        <taxon>Eukaryota</taxon>
        <taxon>Metazoa</taxon>
        <taxon>Chordata</taxon>
        <taxon>Cephalochordata</taxon>
        <taxon>Leptocardii</taxon>
        <taxon>Amphioxiformes</taxon>
        <taxon>Branchiostomatidae</taxon>
        <taxon>Branchiostoma</taxon>
    </lineage>
</organism>
<dbReference type="InterPro" id="IPR002172">
    <property type="entry name" value="LDrepeatLR_classA_rpt"/>
</dbReference>
<feature type="domain" description="CUB" evidence="5">
    <location>
        <begin position="160"/>
        <end position="278"/>
    </location>
</feature>
<dbReference type="RefSeq" id="XP_019625560.1">
    <property type="nucleotide sequence ID" value="XM_019770001.1"/>
</dbReference>
<feature type="domain" description="CUB" evidence="5">
    <location>
        <begin position="321"/>
        <end position="436"/>
    </location>
</feature>
<dbReference type="CDD" id="cd00117">
    <property type="entry name" value="TFP"/>
    <property type="match status" value="1"/>
</dbReference>
<feature type="compositionally biased region" description="Basic and acidic residues" evidence="4">
    <location>
        <begin position="46"/>
        <end position="57"/>
    </location>
</feature>
<gene>
    <name evidence="7" type="primary">LOC109470900</name>
</gene>
<accession>A0A6P4Y957</accession>
<dbReference type="SMART" id="SM00192">
    <property type="entry name" value="LDLa"/>
    <property type="match status" value="3"/>
</dbReference>
<dbReference type="PRINTS" id="PR00261">
    <property type="entry name" value="LDLRECEPTOR"/>
</dbReference>
<dbReference type="AlphaFoldDB" id="A0A6P4Y957"/>
<feature type="disulfide bond" evidence="3">
    <location>
        <begin position="696"/>
        <end position="714"/>
    </location>
</feature>
<dbReference type="SMART" id="SM00042">
    <property type="entry name" value="CUB"/>
    <property type="match status" value="2"/>
</dbReference>
<dbReference type="SUPFAM" id="SSF57302">
    <property type="entry name" value="Snake toxin-like"/>
    <property type="match status" value="1"/>
</dbReference>
<feature type="compositionally biased region" description="Polar residues" evidence="4">
    <location>
        <begin position="140"/>
        <end position="151"/>
    </location>
</feature>
<dbReference type="KEGG" id="bbel:109470900"/>
<dbReference type="Gene3D" id="2.60.120.290">
    <property type="entry name" value="Spermadhesin, CUB domain"/>
    <property type="match status" value="3"/>
</dbReference>
<dbReference type="Proteomes" id="UP000515135">
    <property type="component" value="Unplaced"/>
</dbReference>
<reference evidence="7" key="1">
    <citation type="submission" date="2025-08" db="UniProtKB">
        <authorList>
            <consortium name="RefSeq"/>
        </authorList>
    </citation>
    <scope>IDENTIFICATION</scope>
    <source>
        <tissue evidence="7">Gonad</tissue>
    </source>
</reference>
<evidence type="ECO:0000256" key="3">
    <source>
        <dbReference type="PROSITE-ProRule" id="PRU00124"/>
    </source>
</evidence>
<protein>
    <submittedName>
        <fullName evidence="7">Uncharacterized protein LOC109470900</fullName>
    </submittedName>
</protein>
<evidence type="ECO:0000256" key="2">
    <source>
        <dbReference type="PROSITE-ProRule" id="PRU00059"/>
    </source>
</evidence>
<dbReference type="PROSITE" id="PS01209">
    <property type="entry name" value="LDLRA_1"/>
    <property type="match status" value="2"/>
</dbReference>
<feature type="region of interest" description="Disordered" evidence="4">
    <location>
        <begin position="1"/>
        <end position="97"/>
    </location>
</feature>
<evidence type="ECO:0000256" key="1">
    <source>
        <dbReference type="ARBA" id="ARBA00023157"/>
    </source>
</evidence>
<dbReference type="InterPro" id="IPR035914">
    <property type="entry name" value="Sperma_CUB_dom_sf"/>
</dbReference>
<feature type="compositionally biased region" description="Basic and acidic residues" evidence="4">
    <location>
        <begin position="28"/>
        <end position="37"/>
    </location>
</feature>
<feature type="disulfide bond" evidence="2">
    <location>
        <begin position="321"/>
        <end position="348"/>
    </location>
</feature>
<feature type="region of interest" description="Disordered" evidence="4">
    <location>
        <begin position="467"/>
        <end position="495"/>
    </location>
</feature>
<dbReference type="Gene3D" id="4.10.400.10">
    <property type="entry name" value="Low-density Lipoprotein Receptor"/>
    <property type="match status" value="2"/>
</dbReference>
<dbReference type="Pfam" id="PF00057">
    <property type="entry name" value="Ldl_recept_a"/>
    <property type="match status" value="2"/>
</dbReference>
<evidence type="ECO:0000259" key="5">
    <source>
        <dbReference type="PROSITE" id="PS01180"/>
    </source>
</evidence>
<proteinExistence type="predicted"/>
<dbReference type="CDD" id="cd00041">
    <property type="entry name" value="CUB"/>
    <property type="match status" value="2"/>
</dbReference>
<feature type="disulfide bond" evidence="3">
    <location>
        <begin position="298"/>
        <end position="313"/>
    </location>
</feature>
<dbReference type="GeneID" id="109470900"/>
<sequence length="939" mass="102693">MLFKPPSRGTLQGRATLGPGGPEPRTGGQDRRQRQSDLGRSTVGPERCEIEAGEPHRRGGSLMMEVRTAGPGEPRPRGVRAVTGRRPGRPAGLQNQRSRPNECACVMRSTWDIEAWRWRGQLPPRHPIPEERPVRVITQTGTPEATPSSPDTLRLRTDPCGTGRPLVMQGYTGTFSSPNYPQNYPAKRTCSWRVKSDARGRQLWLVFDDRFSIEHYKKCEYDYLKIYDGPDENAPLVKTLCDEEAPPPVNLTGNDAFVKFKSDQAITKTGFRITWRTCPPNMLLCDVGSVCLRPENRCDMTQHCQDWTDELNCVYGQQNACGGQVLADGPGNITTVNYPVFFPPGLSCTWNIVAAPGKRLRASFTGIFDVPCLTAVKVREVGPTRNKPNKANGISTFCGRRTPSDIIVTVKERLRVHFQPPMVIPGKGFALTWETSCQENYFSCPEGSCLVPEKVCDGADDCQQGEDESYPACPTTAPPTSTPIVTTGNDGKPESETALTSNTLASNTLASNTVTPGKWSTDYHTASQTGPIRQKTIPSATSTTQHGLSPTSTVREGIYKASSATPQAWTNMTVTWAWNGTLGGSTSLTTQSLDTYPSRQCYSCHDDGACASPVDSAVPVTECLDDQACWVIEVDPNGNELESEDTSTFCGSQTPPDVIVTDKERLKIDFQPPMAIPGKGFALTWETSCQENYFSCPEGSCLVPEKVCDGADDCQQGEDESEFLCADTTASPSTTPIVTTYAATTDVDRTPTPTREAATPGNWHNYTTTVGKGIPNASAPTPHWTGSLADSTVFTALPSDDYSIENIDTYPSRQCYSCHDDGACASPVDSTVPVTECLDDQDCWVERILGPGRQKERIVYRRGCGSLCPEYWEQEDCMDGWVQVCKVCCSEDLCNSQLLNGDDKRFSNQVSEPNMVGVLQPNWIHLLVASLSTVCMFTA</sequence>
<dbReference type="InterPro" id="IPR000859">
    <property type="entry name" value="CUB_dom"/>
</dbReference>
<feature type="region of interest" description="Disordered" evidence="4">
    <location>
        <begin position="523"/>
        <end position="551"/>
    </location>
</feature>
<dbReference type="PROSITE" id="PS50068">
    <property type="entry name" value="LDLRA_2"/>
    <property type="match status" value="3"/>
</dbReference>
<comment type="caution">
    <text evidence="3">Lacks conserved residue(s) required for the propagation of feature annotation.</text>
</comment>
<name>A0A6P4Y957_BRABE</name>
<feature type="region of interest" description="Disordered" evidence="4">
    <location>
        <begin position="140"/>
        <end position="159"/>
    </location>
</feature>
<evidence type="ECO:0000313" key="7">
    <source>
        <dbReference type="RefSeq" id="XP_019625560.1"/>
    </source>
</evidence>
<dbReference type="FunFam" id="2.60.120.290:FF:000013">
    <property type="entry name" value="Membrane frizzled-related protein"/>
    <property type="match status" value="1"/>
</dbReference>
<evidence type="ECO:0000256" key="4">
    <source>
        <dbReference type="SAM" id="MobiDB-lite"/>
    </source>
</evidence>
<dbReference type="PANTHER" id="PTHR46908:SF8">
    <property type="entry name" value="C-TYPE LECTIN DOMAIN-CONTAINING PROTEIN"/>
    <property type="match status" value="1"/>
</dbReference>